<keyword evidence="12" id="KW-1185">Reference proteome</keyword>
<name>A0A7W9ZGX1_NOVIT</name>
<reference evidence="11 12" key="1">
    <citation type="submission" date="2020-08" db="EMBL/GenBank/DDBJ databases">
        <title>Genomic Encyclopedia of Type Strains, Phase IV (KMG-IV): sequencing the most valuable type-strain genomes for metagenomic binning, comparative biology and taxonomic classification.</title>
        <authorList>
            <person name="Goeker M."/>
        </authorList>
    </citation>
    <scope>NUCLEOTIDE SEQUENCE [LARGE SCALE GENOMIC DNA]</scope>
    <source>
        <strain evidence="11 12">DSM 11590</strain>
    </source>
</reference>
<dbReference type="RefSeq" id="WP_184264103.1">
    <property type="nucleotide sequence ID" value="NZ_JACIIX010000010.1"/>
</dbReference>
<feature type="domain" description="Tripartite ATP-independent periplasmic transporters DctQ component" evidence="10">
    <location>
        <begin position="26"/>
        <end position="154"/>
    </location>
</feature>
<dbReference type="EMBL" id="JACIIX010000010">
    <property type="protein sequence ID" value="MBB6211286.1"/>
    <property type="molecule type" value="Genomic_DNA"/>
</dbReference>
<evidence type="ECO:0000256" key="4">
    <source>
        <dbReference type="ARBA" id="ARBA00022519"/>
    </source>
</evidence>
<comment type="caution">
    <text evidence="11">The sequence shown here is derived from an EMBL/GenBank/DDBJ whole genome shotgun (WGS) entry which is preliminary data.</text>
</comment>
<accession>A0A7W9ZGX1</accession>
<protein>
    <recommendedName>
        <fullName evidence="9">TRAP transporter small permease protein</fullName>
    </recommendedName>
</protein>
<keyword evidence="2 9" id="KW-0813">Transport</keyword>
<feature type="transmembrane region" description="Helical" evidence="9">
    <location>
        <begin position="129"/>
        <end position="147"/>
    </location>
</feature>
<keyword evidence="4 9" id="KW-0997">Cell inner membrane</keyword>
<evidence type="ECO:0000256" key="6">
    <source>
        <dbReference type="ARBA" id="ARBA00022989"/>
    </source>
</evidence>
<gene>
    <name evidence="11" type="ORF">FHS48_002723</name>
</gene>
<keyword evidence="3" id="KW-1003">Cell membrane</keyword>
<feature type="transmembrane region" description="Helical" evidence="9">
    <location>
        <begin position="21"/>
        <end position="40"/>
    </location>
</feature>
<dbReference type="InterPro" id="IPR055348">
    <property type="entry name" value="DctQ"/>
</dbReference>
<evidence type="ECO:0000256" key="5">
    <source>
        <dbReference type="ARBA" id="ARBA00022692"/>
    </source>
</evidence>
<evidence type="ECO:0000256" key="2">
    <source>
        <dbReference type="ARBA" id="ARBA00022448"/>
    </source>
</evidence>
<evidence type="ECO:0000313" key="11">
    <source>
        <dbReference type="EMBL" id="MBB6211286.1"/>
    </source>
</evidence>
<comment type="subunit">
    <text evidence="9">The complex comprises the extracytoplasmic solute receptor protein and the two transmembrane proteins.</text>
</comment>
<comment type="similarity">
    <text evidence="8 9">Belongs to the TRAP transporter small permease family.</text>
</comment>
<dbReference type="GO" id="GO:0005886">
    <property type="term" value="C:plasma membrane"/>
    <property type="evidence" value="ECO:0007669"/>
    <property type="project" value="UniProtKB-SubCell"/>
</dbReference>
<evidence type="ECO:0000259" key="10">
    <source>
        <dbReference type="Pfam" id="PF04290"/>
    </source>
</evidence>
<dbReference type="PANTHER" id="PTHR35011">
    <property type="entry name" value="2,3-DIKETO-L-GULONATE TRAP TRANSPORTER SMALL PERMEASE PROTEIN YIAM"/>
    <property type="match status" value="1"/>
</dbReference>
<evidence type="ECO:0000256" key="7">
    <source>
        <dbReference type="ARBA" id="ARBA00023136"/>
    </source>
</evidence>
<feature type="transmembrane region" description="Helical" evidence="9">
    <location>
        <begin position="46"/>
        <end position="67"/>
    </location>
</feature>
<evidence type="ECO:0000256" key="3">
    <source>
        <dbReference type="ARBA" id="ARBA00022475"/>
    </source>
</evidence>
<comment type="subcellular location">
    <subcellularLocation>
        <location evidence="1 9">Cell inner membrane</location>
        <topology evidence="1 9">Multi-pass membrane protein</topology>
    </subcellularLocation>
</comment>
<organism evidence="11 12">
    <name type="scientific">Novispirillum itersonii</name>
    <name type="common">Aquaspirillum itersonii</name>
    <dbReference type="NCBI Taxonomy" id="189"/>
    <lineage>
        <taxon>Bacteria</taxon>
        <taxon>Pseudomonadati</taxon>
        <taxon>Pseudomonadota</taxon>
        <taxon>Alphaproteobacteria</taxon>
        <taxon>Rhodospirillales</taxon>
        <taxon>Novispirillaceae</taxon>
        <taxon>Novispirillum</taxon>
    </lineage>
</organism>
<evidence type="ECO:0000313" key="12">
    <source>
        <dbReference type="Proteomes" id="UP000544872"/>
    </source>
</evidence>
<proteinExistence type="inferred from homology"/>
<dbReference type="InterPro" id="IPR007387">
    <property type="entry name" value="TRAP_DctQ"/>
</dbReference>
<dbReference type="Pfam" id="PF04290">
    <property type="entry name" value="DctQ"/>
    <property type="match status" value="1"/>
</dbReference>
<feature type="transmembrane region" description="Helical" evidence="9">
    <location>
        <begin position="88"/>
        <end position="109"/>
    </location>
</feature>
<keyword evidence="5 9" id="KW-0812">Transmembrane</keyword>
<evidence type="ECO:0000256" key="8">
    <source>
        <dbReference type="ARBA" id="ARBA00038436"/>
    </source>
</evidence>
<dbReference type="PANTHER" id="PTHR35011:SF10">
    <property type="entry name" value="TRAP TRANSPORTER SMALL PERMEASE PROTEIN"/>
    <property type="match status" value="1"/>
</dbReference>
<evidence type="ECO:0000256" key="9">
    <source>
        <dbReference type="RuleBase" id="RU369079"/>
    </source>
</evidence>
<sequence>MKALLRGCDALAEGLGWVARIVTIVLIASMLYEVVARYVFNAPTLWAFDISYMLNGSLFLLGAAYALKHDAHVRIDFLSQKFPLRVQQLINAGIYLVVLTPLVGAFSWIATGKATRAYLTGAVEEVSPWAPLMWPFYGALALGLWAMTLQLVAEGVKFAVGQTRPGAQPESVGLGGEA</sequence>
<dbReference type="AlphaFoldDB" id="A0A7W9ZGX1"/>
<dbReference type="GO" id="GO:0022857">
    <property type="term" value="F:transmembrane transporter activity"/>
    <property type="evidence" value="ECO:0007669"/>
    <property type="project" value="UniProtKB-UniRule"/>
</dbReference>
<keyword evidence="7 9" id="KW-0472">Membrane</keyword>
<dbReference type="GO" id="GO:0015740">
    <property type="term" value="P:C4-dicarboxylate transport"/>
    <property type="evidence" value="ECO:0007669"/>
    <property type="project" value="TreeGrafter"/>
</dbReference>
<dbReference type="Proteomes" id="UP000544872">
    <property type="component" value="Unassembled WGS sequence"/>
</dbReference>
<evidence type="ECO:0000256" key="1">
    <source>
        <dbReference type="ARBA" id="ARBA00004429"/>
    </source>
</evidence>
<keyword evidence="6 9" id="KW-1133">Transmembrane helix</keyword>
<comment type="function">
    <text evidence="9">Part of the tripartite ATP-independent periplasmic (TRAP) transport system.</text>
</comment>